<evidence type="ECO:0000256" key="8">
    <source>
        <dbReference type="SAM" id="SignalP"/>
    </source>
</evidence>
<comment type="subcellular location">
    <subcellularLocation>
        <location evidence="7">Cell outer membrane</location>
        <topology evidence="7">Peripheral membrane protein</topology>
    </subcellularLocation>
</comment>
<dbReference type="GO" id="GO:1990281">
    <property type="term" value="C:efflux pump complex"/>
    <property type="evidence" value="ECO:0007669"/>
    <property type="project" value="TreeGrafter"/>
</dbReference>
<keyword evidence="10" id="KW-1185">Reference proteome</keyword>
<dbReference type="AlphaFoldDB" id="A0A4Y4D3S7"/>
<dbReference type="Proteomes" id="UP000318422">
    <property type="component" value="Unassembled WGS sequence"/>
</dbReference>
<dbReference type="OrthoDB" id="8553524at2"/>
<dbReference type="InterPro" id="IPR051906">
    <property type="entry name" value="TolC-like"/>
</dbReference>
<dbReference type="SUPFAM" id="SSF56954">
    <property type="entry name" value="Outer membrane efflux proteins (OEP)"/>
    <property type="match status" value="1"/>
</dbReference>
<dbReference type="Gene3D" id="1.20.1600.10">
    <property type="entry name" value="Outer membrane efflux proteins (OEP)"/>
    <property type="match status" value="1"/>
</dbReference>
<accession>A0A4Y4D3S7</accession>
<evidence type="ECO:0000256" key="6">
    <source>
        <dbReference type="ARBA" id="ARBA00023237"/>
    </source>
</evidence>
<gene>
    <name evidence="9" type="ORF">ZRA01_35130</name>
</gene>
<dbReference type="GO" id="GO:0015562">
    <property type="term" value="F:efflux transmembrane transporter activity"/>
    <property type="evidence" value="ECO:0007669"/>
    <property type="project" value="InterPro"/>
</dbReference>
<dbReference type="PANTHER" id="PTHR30026">
    <property type="entry name" value="OUTER MEMBRANE PROTEIN TOLC"/>
    <property type="match status" value="1"/>
</dbReference>
<evidence type="ECO:0000313" key="9">
    <source>
        <dbReference type="EMBL" id="GEC97440.1"/>
    </source>
</evidence>
<dbReference type="PIRSF" id="PIRSF001892">
    <property type="entry name" value="CyaE"/>
    <property type="match status" value="1"/>
</dbReference>
<sequence>MKRLLISLVLLAVWSSALAFDPLASEARLAALPPPGQVPLDAELVGGPECPAPGFVGSGPISLAEVVKRALCHDPRTRQAWAESRLQAARLGLARAAYLPTVNATLSRARTGQSIGQGGSTARNDGATRIAQLELGWNLFDFGQREANVESARQTLQAAVASQDLGVQTVFLDAANAYFALLAAQGELAVAREVERINLQSFMAAEAKHAAGVGDLTSKLQTQTAFAQAILARVRAEGAVRNAQGRLAVSVGESPARPLTVDADDARLPDTDFVKGIGEMLEMAQQAHPELRAARARLEAARARSNAAGRAYLPTLSLSASRSHTGRDYTSAVPDIAQRDSSVALQLAVPIFDGFAKHYQVRAAEADVDLARADLKSVEQRVALEVWQAFQSLQSETEALSSTEKLLGFATKSLEVAQGRFKAGVGSTLELLEAQRAMADAAQQRINALANWRATRLRLATSLGRIGFWSVREG</sequence>
<keyword evidence="7" id="KW-0204">Cytolysis</keyword>
<comment type="caution">
    <text evidence="9">The sequence shown here is derived from an EMBL/GenBank/DDBJ whole genome shotgun (WGS) entry which is preliminary data.</text>
</comment>
<feature type="chain" id="PRO_5021353766" description="Protein CyaE" evidence="8">
    <location>
        <begin position="20"/>
        <end position="474"/>
    </location>
</feature>
<name>A0A4Y4D3S7_ZOORA</name>
<keyword evidence="8" id="KW-0732">Signal</keyword>
<dbReference type="GO" id="GO:0015288">
    <property type="term" value="F:porin activity"/>
    <property type="evidence" value="ECO:0007669"/>
    <property type="project" value="TreeGrafter"/>
</dbReference>
<keyword evidence="6 7" id="KW-0998">Cell outer membrane</keyword>
<keyword evidence="2 7" id="KW-0813">Transport</keyword>
<evidence type="ECO:0000256" key="7">
    <source>
        <dbReference type="PIRNR" id="PIRNR001892"/>
    </source>
</evidence>
<dbReference type="GO" id="GO:0031640">
    <property type="term" value="P:killing of cells of another organism"/>
    <property type="evidence" value="ECO:0007669"/>
    <property type="project" value="UniProtKB-KW"/>
</dbReference>
<feature type="signal peptide" evidence="8">
    <location>
        <begin position="1"/>
        <end position="19"/>
    </location>
</feature>
<dbReference type="RefSeq" id="WP_141354732.1">
    <property type="nucleotide sequence ID" value="NZ_BJNV01000087.1"/>
</dbReference>
<reference evidence="9 10" key="1">
    <citation type="submission" date="2019-06" db="EMBL/GenBank/DDBJ databases">
        <title>Whole genome shotgun sequence of Zoogloea ramigera NBRC 15342.</title>
        <authorList>
            <person name="Hosoyama A."/>
            <person name="Uohara A."/>
            <person name="Ohji S."/>
            <person name="Ichikawa N."/>
        </authorList>
    </citation>
    <scope>NUCLEOTIDE SEQUENCE [LARGE SCALE GENOMIC DNA]</scope>
    <source>
        <strain evidence="9 10">NBRC 15342</strain>
    </source>
</reference>
<comment type="similarity">
    <text evidence="1 7">Belongs to the outer membrane factor (OMF) (TC 1.B.17) family.</text>
</comment>
<keyword evidence="4" id="KW-0812">Transmembrane</keyword>
<dbReference type="InterPro" id="IPR003423">
    <property type="entry name" value="OMP_efflux"/>
</dbReference>
<evidence type="ECO:0000256" key="4">
    <source>
        <dbReference type="ARBA" id="ARBA00022692"/>
    </source>
</evidence>
<evidence type="ECO:0000256" key="5">
    <source>
        <dbReference type="ARBA" id="ARBA00023136"/>
    </source>
</evidence>
<proteinExistence type="inferred from homology"/>
<evidence type="ECO:0000256" key="1">
    <source>
        <dbReference type="ARBA" id="ARBA00007613"/>
    </source>
</evidence>
<dbReference type="PANTHER" id="PTHR30026:SF20">
    <property type="entry name" value="OUTER MEMBRANE PROTEIN TOLC"/>
    <property type="match status" value="1"/>
</dbReference>
<dbReference type="InterPro" id="IPR028351">
    <property type="entry name" value="CyaE"/>
</dbReference>
<protein>
    <recommendedName>
        <fullName evidence="7">Protein CyaE</fullName>
    </recommendedName>
</protein>
<organism evidence="9 10">
    <name type="scientific">Zoogloea ramigera</name>
    <dbReference type="NCBI Taxonomy" id="350"/>
    <lineage>
        <taxon>Bacteria</taxon>
        <taxon>Pseudomonadati</taxon>
        <taxon>Pseudomonadota</taxon>
        <taxon>Betaproteobacteria</taxon>
        <taxon>Rhodocyclales</taxon>
        <taxon>Zoogloeaceae</taxon>
        <taxon>Zoogloea</taxon>
    </lineage>
</organism>
<dbReference type="GO" id="GO:0009279">
    <property type="term" value="C:cell outer membrane"/>
    <property type="evidence" value="ECO:0007669"/>
    <property type="project" value="UniProtKB-SubCell"/>
</dbReference>
<dbReference type="Pfam" id="PF02321">
    <property type="entry name" value="OEP"/>
    <property type="match status" value="2"/>
</dbReference>
<comment type="function">
    <text evidence="7">CyaE is necessary for transport of calmodulin-sensitive adenylate cyclase-hemolysin (cyclolysin).</text>
</comment>
<keyword evidence="3" id="KW-1134">Transmembrane beta strand</keyword>
<evidence type="ECO:0000256" key="2">
    <source>
        <dbReference type="ARBA" id="ARBA00022448"/>
    </source>
</evidence>
<evidence type="ECO:0000256" key="3">
    <source>
        <dbReference type="ARBA" id="ARBA00022452"/>
    </source>
</evidence>
<dbReference type="EMBL" id="BJNV01000087">
    <property type="protein sequence ID" value="GEC97440.1"/>
    <property type="molecule type" value="Genomic_DNA"/>
</dbReference>
<keyword evidence="5 7" id="KW-0472">Membrane</keyword>
<keyword evidence="7" id="KW-0354">Hemolysis</keyword>
<evidence type="ECO:0000313" key="10">
    <source>
        <dbReference type="Proteomes" id="UP000318422"/>
    </source>
</evidence>